<evidence type="ECO:0000313" key="1">
    <source>
        <dbReference type="EMBL" id="SMP04485.1"/>
    </source>
</evidence>
<evidence type="ECO:0000313" key="2">
    <source>
        <dbReference type="Proteomes" id="UP001157961"/>
    </source>
</evidence>
<dbReference type="Proteomes" id="UP001157961">
    <property type="component" value="Unassembled WGS sequence"/>
</dbReference>
<organism evidence="1 2">
    <name type="scientific">Shimia sagamensis</name>
    <dbReference type="NCBI Taxonomy" id="1566352"/>
    <lineage>
        <taxon>Bacteria</taxon>
        <taxon>Pseudomonadati</taxon>
        <taxon>Pseudomonadota</taxon>
        <taxon>Alphaproteobacteria</taxon>
        <taxon>Rhodobacterales</taxon>
        <taxon>Roseobacteraceae</taxon>
    </lineage>
</organism>
<dbReference type="SUPFAM" id="SSF53098">
    <property type="entry name" value="Ribonuclease H-like"/>
    <property type="match status" value="1"/>
</dbReference>
<evidence type="ECO:0008006" key="3">
    <source>
        <dbReference type="Google" id="ProtNLM"/>
    </source>
</evidence>
<reference evidence="1 2" key="1">
    <citation type="submission" date="2017-05" db="EMBL/GenBank/DDBJ databases">
        <authorList>
            <person name="Varghese N."/>
            <person name="Submissions S."/>
        </authorList>
    </citation>
    <scope>NUCLEOTIDE SEQUENCE [LARGE SCALE GENOMIC DNA]</scope>
    <source>
        <strain evidence="1 2">DSM 29734</strain>
    </source>
</reference>
<keyword evidence="2" id="KW-1185">Reference proteome</keyword>
<accession>A0ABY1NA37</accession>
<dbReference type="InterPro" id="IPR036397">
    <property type="entry name" value="RNaseH_sf"/>
</dbReference>
<dbReference type="Gene3D" id="3.30.420.10">
    <property type="entry name" value="Ribonuclease H-like superfamily/Ribonuclease H"/>
    <property type="match status" value="1"/>
</dbReference>
<protein>
    <recommendedName>
        <fullName evidence="3">Exonuclease</fullName>
    </recommendedName>
</protein>
<dbReference type="EMBL" id="FXTY01000001">
    <property type="protein sequence ID" value="SMP04485.1"/>
    <property type="molecule type" value="Genomic_DNA"/>
</dbReference>
<proteinExistence type="predicted"/>
<sequence>MSKIVIFDTEYMSRDGAMYRVWSAANDPDPILVQIGAVLVDLQRPARVVNTLNVIVTPQDRHGRVCKLDPYFVQLTGLTDHRLDTEGVSLRDALMMLDSFSLGSDFWSWGKDELFALGISCFVQGVCPPIPAQRFFNLKSVMSSAISERDIANVNSAGLSQFFGLSRPTLRAHDALGDATSLSDALLHLLDANKIDRECFFRARE</sequence>
<comment type="caution">
    <text evidence="1">The sequence shown here is derived from an EMBL/GenBank/DDBJ whole genome shotgun (WGS) entry which is preliminary data.</text>
</comment>
<dbReference type="RefSeq" id="WP_283424309.1">
    <property type="nucleotide sequence ID" value="NZ_FXTY01000001.1"/>
</dbReference>
<name>A0ABY1NA37_9RHOB</name>
<dbReference type="InterPro" id="IPR012337">
    <property type="entry name" value="RNaseH-like_sf"/>
</dbReference>
<gene>
    <name evidence="1" type="ORF">SAMN06265373_101453</name>
</gene>